<evidence type="ECO:0000259" key="9">
    <source>
        <dbReference type="Pfam" id="PF01593"/>
    </source>
</evidence>
<dbReference type="PANTHER" id="PTHR43734">
    <property type="entry name" value="PHYTOENE DESATURASE"/>
    <property type="match status" value="1"/>
</dbReference>
<gene>
    <name evidence="10" type="ORF">chiPu_0029721</name>
</gene>
<keyword evidence="4" id="KW-0285">Flavoprotein</keyword>
<dbReference type="InterPro" id="IPR014105">
    <property type="entry name" value="Carotenoid/retinoid_OxRdtase"/>
</dbReference>
<dbReference type="GO" id="GO:0016627">
    <property type="term" value="F:oxidoreductase activity, acting on the CH-CH group of donors"/>
    <property type="evidence" value="ECO:0007669"/>
    <property type="project" value="UniProtKB-ARBA"/>
</dbReference>
<dbReference type="AlphaFoldDB" id="A0A401TSM1"/>
<evidence type="ECO:0000256" key="1">
    <source>
        <dbReference type="ARBA" id="ARBA00001974"/>
    </source>
</evidence>
<dbReference type="InterPro" id="IPR008150">
    <property type="entry name" value="Phytoene_DH_bac_CS"/>
</dbReference>
<name>A0A401TSM1_CHIPU</name>
<dbReference type="Proteomes" id="UP000287033">
    <property type="component" value="Unassembled WGS sequence"/>
</dbReference>
<evidence type="ECO:0000256" key="4">
    <source>
        <dbReference type="ARBA" id="ARBA00022630"/>
    </source>
</evidence>
<evidence type="ECO:0000256" key="3">
    <source>
        <dbReference type="ARBA" id="ARBA00013293"/>
    </source>
</evidence>
<evidence type="ECO:0000256" key="7">
    <source>
        <dbReference type="ARBA" id="ARBA00031986"/>
    </source>
</evidence>
<proteinExistence type="inferred from homology"/>
<dbReference type="NCBIfam" id="TIGR02734">
    <property type="entry name" value="crtI_fam"/>
    <property type="match status" value="1"/>
</dbReference>
<dbReference type="GO" id="GO:0016117">
    <property type="term" value="P:carotenoid biosynthetic process"/>
    <property type="evidence" value="ECO:0007669"/>
    <property type="project" value="InterPro"/>
</dbReference>
<protein>
    <recommendedName>
        <fullName evidence="3">Phytoene desaturase</fullName>
    </recommendedName>
    <alternativeName>
        <fullName evidence="7">Phytoene dehydrogenase</fullName>
    </alternativeName>
    <alternativeName>
        <fullName evidence="8">Phytoene desaturase (3,4-didehydrolycopene-forming)</fullName>
    </alternativeName>
</protein>
<accession>A0A401TSM1</accession>
<organism evidence="10 11">
    <name type="scientific">Chiloscyllium punctatum</name>
    <name type="common">Brownbanded bambooshark</name>
    <name type="synonym">Hemiscyllium punctatum</name>
    <dbReference type="NCBI Taxonomy" id="137246"/>
    <lineage>
        <taxon>Eukaryota</taxon>
        <taxon>Metazoa</taxon>
        <taxon>Chordata</taxon>
        <taxon>Craniata</taxon>
        <taxon>Vertebrata</taxon>
        <taxon>Chondrichthyes</taxon>
        <taxon>Elasmobranchii</taxon>
        <taxon>Galeomorphii</taxon>
        <taxon>Galeoidea</taxon>
        <taxon>Orectolobiformes</taxon>
        <taxon>Hemiscylliidae</taxon>
        <taxon>Chiloscyllium</taxon>
    </lineage>
</organism>
<evidence type="ECO:0000256" key="8">
    <source>
        <dbReference type="ARBA" id="ARBA00034551"/>
    </source>
</evidence>
<keyword evidence="5" id="KW-0274">FAD</keyword>
<keyword evidence="11" id="KW-1185">Reference proteome</keyword>
<dbReference type="InterPro" id="IPR002937">
    <property type="entry name" value="Amino_oxidase"/>
</dbReference>
<evidence type="ECO:0000313" key="10">
    <source>
        <dbReference type="EMBL" id="GCC45613.1"/>
    </source>
</evidence>
<dbReference type="STRING" id="137246.A0A401TSM1"/>
<dbReference type="PROSITE" id="PS00982">
    <property type="entry name" value="PHYTOENE_DH"/>
    <property type="match status" value="1"/>
</dbReference>
<evidence type="ECO:0000256" key="6">
    <source>
        <dbReference type="ARBA" id="ARBA00023002"/>
    </source>
</evidence>
<comment type="similarity">
    <text evidence="2">Belongs to the carotenoid/retinoid oxidoreductase family.</text>
</comment>
<dbReference type="EMBL" id="BEZZ01164307">
    <property type="protein sequence ID" value="GCC45613.1"/>
    <property type="molecule type" value="Genomic_DNA"/>
</dbReference>
<dbReference type="Pfam" id="PF01593">
    <property type="entry name" value="Amino_oxidase"/>
    <property type="match status" value="1"/>
</dbReference>
<sequence length="195" mass="21494">MSLFVWYFGTRRRYDGVPHHTILLGPRYKRLLTDIFDRKVLADDFSLYLHRPTATDTSLAPDGCDAFYVLSPVPHLQGGTDWSVMAEDYRLAIAGELARTVLPGLEDEIVSSRLLTPQDFQDRLSSFRGAAFGLEPILTQSAWFRPHNKSEDIQNLYLVGAGTHPGAGLPGVLSSARVLDSLVPDASHLASLVTA</sequence>
<evidence type="ECO:0000313" key="11">
    <source>
        <dbReference type="Proteomes" id="UP000287033"/>
    </source>
</evidence>
<reference evidence="10 11" key="1">
    <citation type="journal article" date="2018" name="Nat. Ecol. Evol.">
        <title>Shark genomes provide insights into elasmobranch evolution and the origin of vertebrates.</title>
        <authorList>
            <person name="Hara Y"/>
            <person name="Yamaguchi K"/>
            <person name="Onimaru K"/>
            <person name="Kadota M"/>
            <person name="Koyanagi M"/>
            <person name="Keeley SD"/>
            <person name="Tatsumi K"/>
            <person name="Tanaka K"/>
            <person name="Motone F"/>
            <person name="Kageyama Y"/>
            <person name="Nozu R"/>
            <person name="Adachi N"/>
            <person name="Nishimura O"/>
            <person name="Nakagawa R"/>
            <person name="Tanegashima C"/>
            <person name="Kiyatake I"/>
            <person name="Matsumoto R"/>
            <person name="Murakumo K"/>
            <person name="Nishida K"/>
            <person name="Terakita A"/>
            <person name="Kuratani S"/>
            <person name="Sato K"/>
            <person name="Hyodo S Kuraku.S."/>
        </authorList>
    </citation>
    <scope>NUCLEOTIDE SEQUENCE [LARGE SCALE GENOMIC DNA]</scope>
</reference>
<comment type="caution">
    <text evidence="10">The sequence shown here is derived from an EMBL/GenBank/DDBJ whole genome shotgun (WGS) entry which is preliminary data.</text>
</comment>
<dbReference type="OrthoDB" id="7777654at2759"/>
<evidence type="ECO:0000256" key="5">
    <source>
        <dbReference type="ARBA" id="ARBA00022827"/>
    </source>
</evidence>
<feature type="domain" description="Amine oxidase" evidence="9">
    <location>
        <begin position="82"/>
        <end position="177"/>
    </location>
</feature>
<keyword evidence="6" id="KW-0560">Oxidoreductase</keyword>
<comment type="cofactor">
    <cofactor evidence="1">
        <name>FAD</name>
        <dbReference type="ChEBI" id="CHEBI:57692"/>
    </cofactor>
</comment>
<dbReference type="PANTHER" id="PTHR43734:SF3">
    <property type="entry name" value="B-CAROTENE KETOLASE"/>
    <property type="match status" value="1"/>
</dbReference>
<evidence type="ECO:0000256" key="2">
    <source>
        <dbReference type="ARBA" id="ARBA00006046"/>
    </source>
</evidence>